<sequence>MRKSKLVMPVAASVFCLAVGSARASEQPTCEVIGSGPQQVKLVTVTTNTGTIALNGSARSAAASRGWIDGKTLYDPQKLLQLTQEGLERCGGDPAPTASESSQEVQKKAAIADEGPRTVEAFKKAASAGDLETVRQYIASGFDVNMKDKGLPALGIPGSPAIDAAAAAGQCEVLDVLLAAGASADPRSIKFGFTPLSLAAQKGASACVKSLLAKKVRIDVRTEPGGDTALIMAAYNGHLDVVQMLVEKGASLQVTNKDGDTPLRAAQAMGSVSVANYLRSKGAR</sequence>
<accession>A0A6G6J800</accession>
<keyword evidence="5" id="KW-0614">Plasmid</keyword>
<dbReference type="PROSITE" id="PS50297">
    <property type="entry name" value="ANK_REP_REGION"/>
    <property type="match status" value="2"/>
</dbReference>
<gene>
    <name evidence="5" type="ORF">G5B91_34060</name>
</gene>
<keyword evidence="2 3" id="KW-0040">ANK repeat</keyword>
<feature type="signal peptide" evidence="4">
    <location>
        <begin position="1"/>
        <end position="24"/>
    </location>
</feature>
<dbReference type="PANTHER" id="PTHR24126:SF14">
    <property type="entry name" value="ANK_REP_REGION DOMAIN-CONTAINING PROTEIN"/>
    <property type="match status" value="1"/>
</dbReference>
<feature type="repeat" description="ANK" evidence="3">
    <location>
        <begin position="258"/>
        <end position="284"/>
    </location>
</feature>
<evidence type="ECO:0000256" key="4">
    <source>
        <dbReference type="SAM" id="SignalP"/>
    </source>
</evidence>
<evidence type="ECO:0000313" key="5">
    <source>
        <dbReference type="EMBL" id="QIE91374.1"/>
    </source>
</evidence>
<evidence type="ECO:0000313" key="6">
    <source>
        <dbReference type="Proteomes" id="UP000501063"/>
    </source>
</evidence>
<feature type="chain" id="PRO_5026084697" evidence="4">
    <location>
        <begin position="25"/>
        <end position="284"/>
    </location>
</feature>
<dbReference type="SUPFAM" id="SSF48403">
    <property type="entry name" value="Ankyrin repeat"/>
    <property type="match status" value="1"/>
</dbReference>
<evidence type="ECO:0000256" key="2">
    <source>
        <dbReference type="ARBA" id="ARBA00023043"/>
    </source>
</evidence>
<keyword evidence="1" id="KW-0677">Repeat</keyword>
<evidence type="ECO:0000256" key="3">
    <source>
        <dbReference type="PROSITE-ProRule" id="PRU00023"/>
    </source>
</evidence>
<dbReference type="SMART" id="SM00248">
    <property type="entry name" value="ANK"/>
    <property type="match status" value="4"/>
</dbReference>
<dbReference type="EMBL" id="CP049142">
    <property type="protein sequence ID" value="QIE91374.1"/>
    <property type="molecule type" value="Genomic_DNA"/>
</dbReference>
<dbReference type="PROSITE" id="PS50088">
    <property type="entry name" value="ANK_REPEAT"/>
    <property type="match status" value="3"/>
</dbReference>
<protein>
    <submittedName>
        <fullName evidence="5">Ankyrin repeat domain-containing protein</fullName>
    </submittedName>
</protein>
<proteinExistence type="predicted"/>
<dbReference type="Pfam" id="PF12796">
    <property type="entry name" value="Ank_2"/>
    <property type="match status" value="1"/>
</dbReference>
<dbReference type="InterPro" id="IPR002110">
    <property type="entry name" value="Ankyrin_rpt"/>
</dbReference>
<dbReference type="PANTHER" id="PTHR24126">
    <property type="entry name" value="ANKYRIN REPEAT, PH AND SEC7 DOMAIN CONTAINING PROTEIN SECG-RELATED"/>
    <property type="match status" value="1"/>
</dbReference>
<dbReference type="Proteomes" id="UP000501063">
    <property type="component" value="Plasmid pPniHBP1_1"/>
</dbReference>
<organism evidence="5 6">
    <name type="scientific">Pseudomonas nitroreducens</name>
    <dbReference type="NCBI Taxonomy" id="46680"/>
    <lineage>
        <taxon>Bacteria</taxon>
        <taxon>Pseudomonadati</taxon>
        <taxon>Pseudomonadota</taxon>
        <taxon>Gammaproteobacteria</taxon>
        <taxon>Pseudomonadales</taxon>
        <taxon>Pseudomonadaceae</taxon>
        <taxon>Pseudomonas</taxon>
    </lineage>
</organism>
<reference evidence="5 6" key="1">
    <citation type="submission" date="2020-02" db="EMBL/GenBank/DDBJ databases">
        <title>Integrative conjugative elements (ICEs) and plasmids drive adaptation of Pseudomonas nitroreducens strain HBP1 to wastewater environment.</title>
        <authorList>
            <person name="Sentchilo V."/>
            <person name="Carraro N."/>
            <person name="Bertelli C."/>
            <person name="van der Meer J.R."/>
        </authorList>
    </citation>
    <scope>NUCLEOTIDE SEQUENCE [LARGE SCALE GENOMIC DNA]</scope>
    <source>
        <strain evidence="5 6">HBP1</strain>
        <plasmid evidence="6">ppnihbp1_1</plasmid>
    </source>
</reference>
<feature type="repeat" description="ANK" evidence="3">
    <location>
        <begin position="191"/>
        <end position="223"/>
    </location>
</feature>
<dbReference type="KEGG" id="pnt:G5B91_34060"/>
<dbReference type="Gene3D" id="1.25.40.20">
    <property type="entry name" value="Ankyrin repeat-containing domain"/>
    <property type="match status" value="1"/>
</dbReference>
<dbReference type="RefSeq" id="WP_024767822.1">
    <property type="nucleotide sequence ID" value="NZ_CP049142.1"/>
</dbReference>
<evidence type="ECO:0000256" key="1">
    <source>
        <dbReference type="ARBA" id="ARBA00022737"/>
    </source>
</evidence>
<keyword evidence="4" id="KW-0732">Signal</keyword>
<dbReference type="InterPro" id="IPR036770">
    <property type="entry name" value="Ankyrin_rpt-contain_sf"/>
</dbReference>
<dbReference type="AlphaFoldDB" id="A0A6G6J800"/>
<feature type="repeat" description="ANK" evidence="3">
    <location>
        <begin position="225"/>
        <end position="257"/>
    </location>
</feature>
<geneLocation type="plasmid" evidence="6">
    <name>ppnihbp1_1</name>
</geneLocation>
<name>A0A6G6J800_PSENT</name>